<dbReference type="InterPro" id="IPR010065">
    <property type="entry name" value="AA_ABC_transptr_permease_3TM"/>
</dbReference>
<evidence type="ECO:0000256" key="4">
    <source>
        <dbReference type="ARBA" id="ARBA00022475"/>
    </source>
</evidence>
<dbReference type="Gene3D" id="1.10.3720.10">
    <property type="entry name" value="MetI-like"/>
    <property type="match status" value="2"/>
</dbReference>
<dbReference type="PANTHER" id="PTHR30614">
    <property type="entry name" value="MEMBRANE COMPONENT OF AMINO ACID ABC TRANSPORTER"/>
    <property type="match status" value="1"/>
</dbReference>
<keyword evidence="8 9" id="KW-0472">Membrane</keyword>
<evidence type="ECO:0000256" key="3">
    <source>
        <dbReference type="ARBA" id="ARBA00022448"/>
    </source>
</evidence>
<dbReference type="PROSITE" id="PS50928">
    <property type="entry name" value="ABC_TM1"/>
    <property type="match status" value="1"/>
</dbReference>
<evidence type="ECO:0000256" key="6">
    <source>
        <dbReference type="ARBA" id="ARBA00022970"/>
    </source>
</evidence>
<dbReference type="GO" id="GO:0043190">
    <property type="term" value="C:ATP-binding cassette (ABC) transporter complex"/>
    <property type="evidence" value="ECO:0007669"/>
    <property type="project" value="InterPro"/>
</dbReference>
<dbReference type="RefSeq" id="WP_109368707.1">
    <property type="nucleotide sequence ID" value="NZ_OOFM01000005.1"/>
</dbReference>
<organism evidence="11 12">
    <name type="scientific">Ochrobactrum soli</name>
    <dbReference type="NCBI Taxonomy" id="2448455"/>
    <lineage>
        <taxon>Bacteria</taxon>
        <taxon>Pseudomonadati</taxon>
        <taxon>Pseudomonadota</taxon>
        <taxon>Alphaproteobacteria</taxon>
        <taxon>Hyphomicrobiales</taxon>
        <taxon>Brucellaceae</taxon>
        <taxon>Brucella/Ochrobactrum group</taxon>
        <taxon>Ochrobactrum</taxon>
    </lineage>
</organism>
<keyword evidence="3 9" id="KW-0813">Transport</keyword>
<evidence type="ECO:0000313" key="12">
    <source>
        <dbReference type="Proteomes" id="UP000246073"/>
    </source>
</evidence>
<feature type="transmembrane region" description="Helical" evidence="9">
    <location>
        <begin position="339"/>
        <end position="360"/>
    </location>
</feature>
<evidence type="ECO:0000256" key="2">
    <source>
        <dbReference type="ARBA" id="ARBA00010072"/>
    </source>
</evidence>
<proteinExistence type="inferred from homology"/>
<dbReference type="PANTHER" id="PTHR30614:SF37">
    <property type="entry name" value="AMINO-ACID ABC TRANSPORTER PERMEASE PROTEIN YHDX-RELATED"/>
    <property type="match status" value="1"/>
</dbReference>
<feature type="transmembrane region" description="Helical" evidence="9">
    <location>
        <begin position="224"/>
        <end position="245"/>
    </location>
</feature>
<accession>A0A2P9HLJ8</accession>
<evidence type="ECO:0000256" key="8">
    <source>
        <dbReference type="ARBA" id="ARBA00023136"/>
    </source>
</evidence>
<dbReference type="Pfam" id="PF00528">
    <property type="entry name" value="BPD_transp_1"/>
    <property type="match status" value="1"/>
</dbReference>
<dbReference type="Proteomes" id="UP000246073">
    <property type="component" value="Unassembled WGS sequence"/>
</dbReference>
<comment type="subcellular location">
    <subcellularLocation>
        <location evidence="1">Cell inner membrane</location>
        <topology evidence="1">Multi-pass membrane protein</topology>
    </subcellularLocation>
    <subcellularLocation>
        <location evidence="9">Cell membrane</location>
        <topology evidence="9">Multi-pass membrane protein</topology>
    </subcellularLocation>
</comment>
<keyword evidence="4" id="KW-1003">Cell membrane</keyword>
<protein>
    <submittedName>
        <fullName evidence="11">Glutamate Aspartate transport system permease protein GltJ (TC 3.A.1.3.4)</fullName>
    </submittedName>
</protein>
<evidence type="ECO:0000256" key="7">
    <source>
        <dbReference type="ARBA" id="ARBA00022989"/>
    </source>
</evidence>
<dbReference type="EMBL" id="OOFM01000005">
    <property type="protein sequence ID" value="SPL64978.1"/>
    <property type="molecule type" value="Genomic_DNA"/>
</dbReference>
<sequence>MASYSATERHDGGGTSLLYDPRVRGIFYQVIVFVAVVGSIYWIVGNTITNLQRANIASGFGFLNGRAGFDVSQTLISYNSDSTYGRAILVGLVNTLYVAGLGVITASIIGFLVGIGRLSRNWLIRKICTVYVEVFRNIPPLLVIFFWYFGILATLPNVRESISGPLHTYINTRGFFMPAPVWGEGAWLILAALALGIVASFVVARWAKRRQMATGQPFHTIRVAIALIIGLPLLAFIATGFPVSFDVPKLGTFNLTGGAQVKPEFLALFLALSFYTASFIAETVRAGILGVNKGQTEAAYAVGMRPGPTMRLIIVPQALRIIIPPLSSQYLNLIKNSSLAIAIGYPDLVAVGGTILNQTGQSVEVVAIWMVIYLGISLVTSALMNWFNAKMALVER</sequence>
<evidence type="ECO:0000256" key="5">
    <source>
        <dbReference type="ARBA" id="ARBA00022692"/>
    </source>
</evidence>
<dbReference type="SUPFAM" id="SSF161098">
    <property type="entry name" value="MetI-like"/>
    <property type="match status" value="2"/>
</dbReference>
<dbReference type="CDD" id="cd06261">
    <property type="entry name" value="TM_PBP2"/>
    <property type="match status" value="1"/>
</dbReference>
<feature type="transmembrane region" description="Helical" evidence="9">
    <location>
        <begin position="265"/>
        <end position="284"/>
    </location>
</feature>
<feature type="domain" description="ABC transmembrane type-1" evidence="10">
    <location>
        <begin position="92"/>
        <end position="384"/>
    </location>
</feature>
<keyword evidence="7 9" id="KW-1133">Transmembrane helix</keyword>
<evidence type="ECO:0000259" key="10">
    <source>
        <dbReference type="PROSITE" id="PS50928"/>
    </source>
</evidence>
<reference evidence="12" key="1">
    <citation type="submission" date="2017-12" db="EMBL/GenBank/DDBJ databases">
        <authorList>
            <person name="Diaz M."/>
        </authorList>
    </citation>
    <scope>NUCLEOTIDE SEQUENCE [LARGE SCALE GENOMIC DNA]</scope>
    <source>
        <strain evidence="12">FI11154</strain>
    </source>
</reference>
<dbReference type="InterPro" id="IPR000515">
    <property type="entry name" value="MetI-like"/>
</dbReference>
<feature type="transmembrane region" description="Helical" evidence="9">
    <location>
        <begin position="26"/>
        <end position="44"/>
    </location>
</feature>
<dbReference type="GO" id="GO:0022857">
    <property type="term" value="F:transmembrane transporter activity"/>
    <property type="evidence" value="ECO:0007669"/>
    <property type="project" value="InterPro"/>
</dbReference>
<dbReference type="NCBIfam" id="TIGR01726">
    <property type="entry name" value="HEQRo_perm_3TM"/>
    <property type="match status" value="1"/>
</dbReference>
<evidence type="ECO:0000256" key="9">
    <source>
        <dbReference type="RuleBase" id="RU363032"/>
    </source>
</evidence>
<evidence type="ECO:0000313" key="11">
    <source>
        <dbReference type="EMBL" id="SPL64978.1"/>
    </source>
</evidence>
<feature type="transmembrane region" description="Helical" evidence="9">
    <location>
        <begin position="366"/>
        <end position="387"/>
    </location>
</feature>
<dbReference type="GO" id="GO:0006865">
    <property type="term" value="P:amino acid transport"/>
    <property type="evidence" value="ECO:0007669"/>
    <property type="project" value="UniProtKB-KW"/>
</dbReference>
<evidence type="ECO:0000256" key="1">
    <source>
        <dbReference type="ARBA" id="ARBA00004429"/>
    </source>
</evidence>
<dbReference type="AlphaFoldDB" id="A0A2P9HLJ8"/>
<keyword evidence="6" id="KW-0029">Amino-acid transport</keyword>
<feature type="transmembrane region" description="Helical" evidence="9">
    <location>
        <begin position="134"/>
        <end position="155"/>
    </location>
</feature>
<feature type="transmembrane region" description="Helical" evidence="9">
    <location>
        <begin position="185"/>
        <end position="204"/>
    </location>
</feature>
<gene>
    <name evidence="11" type="ORF">OHAE_845</name>
</gene>
<dbReference type="InterPro" id="IPR035906">
    <property type="entry name" value="MetI-like_sf"/>
</dbReference>
<keyword evidence="5 9" id="KW-0812">Transmembrane</keyword>
<comment type="similarity">
    <text evidence="2">Belongs to the binding-protein-dependent transport system permease family. HisMQ subfamily.</text>
</comment>
<feature type="transmembrane region" description="Helical" evidence="9">
    <location>
        <begin position="87"/>
        <end position="113"/>
    </location>
</feature>
<name>A0A2P9HLJ8_9HYPH</name>
<dbReference type="InterPro" id="IPR043429">
    <property type="entry name" value="ArtM/GltK/GlnP/TcyL/YhdX-like"/>
</dbReference>